<proteinExistence type="predicted"/>
<dbReference type="AlphaFoldDB" id="A0A7J6PDC5"/>
<dbReference type="OMA" id="KGCILMD"/>
<protein>
    <submittedName>
        <fullName evidence="2">Uncharacterized protein</fullName>
    </submittedName>
</protein>
<organism evidence="2 3">
    <name type="scientific">Perkinsus olseni</name>
    <name type="common">Perkinsus atlanticus</name>
    <dbReference type="NCBI Taxonomy" id="32597"/>
    <lineage>
        <taxon>Eukaryota</taxon>
        <taxon>Sar</taxon>
        <taxon>Alveolata</taxon>
        <taxon>Perkinsozoa</taxon>
        <taxon>Perkinsea</taxon>
        <taxon>Perkinsida</taxon>
        <taxon>Perkinsidae</taxon>
        <taxon>Perkinsus</taxon>
    </lineage>
</organism>
<keyword evidence="1" id="KW-0812">Transmembrane</keyword>
<dbReference type="EMBL" id="JABANO010039317">
    <property type="protein sequence ID" value="KAF4693957.1"/>
    <property type="molecule type" value="Genomic_DNA"/>
</dbReference>
<dbReference type="Proteomes" id="UP000553632">
    <property type="component" value="Unassembled WGS sequence"/>
</dbReference>
<reference evidence="2 3" key="1">
    <citation type="submission" date="2020-04" db="EMBL/GenBank/DDBJ databases">
        <title>Perkinsus olseni comparative genomics.</title>
        <authorList>
            <person name="Bogema D.R."/>
        </authorList>
    </citation>
    <scope>NUCLEOTIDE SEQUENCE [LARGE SCALE GENOMIC DNA]</scope>
    <source>
        <strain evidence="2 3">ATCC PRA-207</strain>
    </source>
</reference>
<keyword evidence="3" id="KW-1185">Reference proteome</keyword>
<gene>
    <name evidence="2" type="ORF">FOZ63_005993</name>
</gene>
<accession>A0A7J6PDC5</accession>
<feature type="transmembrane region" description="Helical" evidence="1">
    <location>
        <begin position="163"/>
        <end position="183"/>
    </location>
</feature>
<evidence type="ECO:0000256" key="1">
    <source>
        <dbReference type="SAM" id="Phobius"/>
    </source>
</evidence>
<evidence type="ECO:0000313" key="2">
    <source>
        <dbReference type="EMBL" id="KAF4693957.1"/>
    </source>
</evidence>
<keyword evidence="1" id="KW-0472">Membrane</keyword>
<evidence type="ECO:0000313" key="3">
    <source>
        <dbReference type="Proteomes" id="UP000553632"/>
    </source>
</evidence>
<sequence length="185" mass="21551">MALCRRNRVMKALFTKDFELYKWVVKQLGLRLVRFNYMALKDPSKTVNAIAVDGDKVKWMLQQRLWRHRYRPRNVKHPQTGKLVRYTRHLVKPPPANFGKPVPVRQQISKRWPYGVTPERVSGTYTVRPNHRVLRRQACSPGIQPNGSRQRLRPAFDFGKMDWPGTPLVFVCGMGMFLGFSGLGF</sequence>
<keyword evidence="1" id="KW-1133">Transmembrane helix</keyword>
<name>A0A7J6PDC5_PEROL</name>
<comment type="caution">
    <text evidence="2">The sequence shown here is derived from an EMBL/GenBank/DDBJ whole genome shotgun (WGS) entry which is preliminary data.</text>
</comment>